<name>A0A0F9WYN3_9ZZZZ</name>
<comment type="caution">
    <text evidence="1">The sequence shown here is derived from an EMBL/GenBank/DDBJ whole genome shotgun (WGS) entry which is preliminary data.</text>
</comment>
<dbReference type="EMBL" id="LAZR01000175">
    <property type="protein sequence ID" value="KKN84158.1"/>
    <property type="molecule type" value="Genomic_DNA"/>
</dbReference>
<organism evidence="1">
    <name type="scientific">marine sediment metagenome</name>
    <dbReference type="NCBI Taxonomy" id="412755"/>
    <lineage>
        <taxon>unclassified sequences</taxon>
        <taxon>metagenomes</taxon>
        <taxon>ecological metagenomes</taxon>
    </lineage>
</organism>
<evidence type="ECO:0000313" key="1">
    <source>
        <dbReference type="EMBL" id="KKN84158.1"/>
    </source>
</evidence>
<dbReference type="PROSITE" id="PS51257">
    <property type="entry name" value="PROKAR_LIPOPROTEIN"/>
    <property type="match status" value="1"/>
</dbReference>
<protein>
    <recommendedName>
        <fullName evidence="2">Lipoprotein</fullName>
    </recommendedName>
</protein>
<gene>
    <name evidence="1" type="ORF">LCGC14_0292410</name>
</gene>
<reference evidence="1" key="1">
    <citation type="journal article" date="2015" name="Nature">
        <title>Complex archaea that bridge the gap between prokaryotes and eukaryotes.</title>
        <authorList>
            <person name="Spang A."/>
            <person name="Saw J.H."/>
            <person name="Jorgensen S.L."/>
            <person name="Zaremba-Niedzwiedzka K."/>
            <person name="Martijn J."/>
            <person name="Lind A.E."/>
            <person name="van Eijk R."/>
            <person name="Schleper C."/>
            <person name="Guy L."/>
            <person name="Ettema T.J."/>
        </authorList>
    </citation>
    <scope>NUCLEOTIDE SEQUENCE</scope>
</reference>
<evidence type="ECO:0008006" key="2">
    <source>
        <dbReference type="Google" id="ProtNLM"/>
    </source>
</evidence>
<dbReference type="AlphaFoldDB" id="A0A0F9WYN3"/>
<proteinExistence type="predicted"/>
<sequence>MKKFLLFSFIGLLLSCSGVKKTQEALNSGNYEAAINKAVMNIAENKTKKSNQTYIVLLEEGYKKNTERELQHIKFLKKDGNAANYEEIYNAYGRLKSIQERIRPLLPLYIQDEDRRAQFNFKSYDDDIITAKSNFSEFLYNKATTLLTDANYKSDYRNAYNDLNYLEEINPNYKDVLNKIDEAYKKGLDFVIVEMTNNTDQIIPKRLEDELLNLNTYGLNSDWTEYHTNRIQNQLYDYQMEVSFQDINISPEQIREKQISKEKQIKDGYTFVEDRNGNVVSDSLGNSIKVDKFKTVRCDFYQFTQFKSAQVTGVVSFIDIKKQQKINQYPLSSQFIFEHIYANYDGDKRALENDLVSLLQLARVPFPSNEQMVYDAGEDLKNNLKNILNNQRFN</sequence>
<accession>A0A0F9WYN3</accession>